<organism evidence="3 4">
    <name type="scientific">Papaver nudicaule</name>
    <name type="common">Iceland poppy</name>
    <dbReference type="NCBI Taxonomy" id="74823"/>
    <lineage>
        <taxon>Eukaryota</taxon>
        <taxon>Viridiplantae</taxon>
        <taxon>Streptophyta</taxon>
        <taxon>Embryophyta</taxon>
        <taxon>Tracheophyta</taxon>
        <taxon>Spermatophyta</taxon>
        <taxon>Magnoliopsida</taxon>
        <taxon>Ranunculales</taxon>
        <taxon>Papaveraceae</taxon>
        <taxon>Papaveroideae</taxon>
        <taxon>Papaver</taxon>
    </lineage>
</organism>
<accession>A0AA42AXY7</accession>
<dbReference type="Proteomes" id="UP001177140">
    <property type="component" value="Unassembled WGS sequence"/>
</dbReference>
<gene>
    <name evidence="2" type="ORF">MKW94_005053</name>
    <name evidence="3" type="ORF">MKW94_005522</name>
</gene>
<dbReference type="AlphaFoldDB" id="A0AA42AXY7"/>
<name>A0AA42AXY7_PAPNU</name>
<reference evidence="3" key="1">
    <citation type="submission" date="2022-03" db="EMBL/GenBank/DDBJ databases">
        <title>A functionally conserved STORR gene fusion in Papaver species that diverged 16.8 million years ago.</title>
        <authorList>
            <person name="Catania T."/>
        </authorList>
    </citation>
    <scope>NUCLEOTIDE SEQUENCE</scope>
    <source>
        <strain evidence="3">S-191538</strain>
    </source>
</reference>
<sequence length="155" mass="18019">MEKVSLTRKAVYALRSLTFKQRLVTITDEILAVNDKFSKVKADPYIEHILFNSPKMNKHVHEVIQRFDNSAEPLFERCRRYQEHEQPNHYACKMFRDYVSPSVATALIGALLGAIAYKRHLNKKDQGNEIHLPFSLLQNLKRNCQLKLPNKLVQG</sequence>
<comment type="caution">
    <text evidence="3">The sequence shown here is derived from an EMBL/GenBank/DDBJ whole genome shotgun (WGS) entry which is preliminary data.</text>
</comment>
<evidence type="ECO:0000256" key="1">
    <source>
        <dbReference type="SAM" id="Phobius"/>
    </source>
</evidence>
<keyword evidence="1" id="KW-1133">Transmembrane helix</keyword>
<dbReference type="EMBL" id="JAJJMA010190482">
    <property type="protein sequence ID" value="MCL7038431.1"/>
    <property type="molecule type" value="Genomic_DNA"/>
</dbReference>
<evidence type="ECO:0000313" key="4">
    <source>
        <dbReference type="Proteomes" id="UP001177140"/>
    </source>
</evidence>
<keyword evidence="1" id="KW-0472">Membrane</keyword>
<keyword evidence="4" id="KW-1185">Reference proteome</keyword>
<evidence type="ECO:0000313" key="3">
    <source>
        <dbReference type="EMBL" id="MCL7043875.1"/>
    </source>
</evidence>
<keyword evidence="1" id="KW-0812">Transmembrane</keyword>
<feature type="transmembrane region" description="Helical" evidence="1">
    <location>
        <begin position="98"/>
        <end position="117"/>
    </location>
</feature>
<dbReference type="EMBL" id="JAJJMA010251583">
    <property type="protein sequence ID" value="MCL7043875.1"/>
    <property type="molecule type" value="Genomic_DNA"/>
</dbReference>
<evidence type="ECO:0000313" key="2">
    <source>
        <dbReference type="EMBL" id="MCL7038431.1"/>
    </source>
</evidence>
<protein>
    <submittedName>
        <fullName evidence="3">Uncharacterized protein</fullName>
    </submittedName>
</protein>
<proteinExistence type="predicted"/>